<dbReference type="GO" id="GO:0007166">
    <property type="term" value="P:cell surface receptor signaling pathway"/>
    <property type="evidence" value="ECO:0007669"/>
    <property type="project" value="InterPro"/>
</dbReference>
<sequence length="703" mass="77753">MQHLLQTAHLAAGDPIQYAASIVQLVMTVQTTALQVCQNREDCNKLSLFIGRVALVLEELQHQLKTGSRQPSPAIRRVLDGVCSAVMNAGELVESCRSSSSIWAVLSITSRREKFVGICNELSFALQGLSAAGLTLTHCIQEEVGDLRKQLNAAQFEIDGKLDVLRSQIQELKVEALRESSETKALLRRMMELLETRTGSESDPSANPGNEEVQQFLQQEISRMRLELESEKAISAAAEPQDLIEQDVCAIDLETTSWKVPAHFFCPNTLEHGICGRLKYGNVSQERHASKVLGCNTSHEYAVGEQCDGGNVPHDELMEREGVLTASQCGNQCFTDDAPDTVGVLSLSSAGLLRQKGCVSAVSKQRACAHSPANIRQGTVSRTRSTGMDFFCAPGCGARNSKVWRRIPSPHFRRQILPHATSPRSNSCSISKCTETVACSKSSEEYHYNPHDYNWLKDIADYSDDVETIVFGDSVSEPGAALAAAFSHSEEGEEENVSEHGTGKRHAGQGVRGRVPVEANACNKRAKTYHVDEHDTMVLDSDSAVAEMEIDAAPEAVQEMEKGKMVEQENPSAARKRFLPPAPRWRHHSRTRTSCRDGDSRIPERIWCAHCQARDPSVWRVKLDGIAQCEMQLKSLLQRSPAIHHTRLEYSQDFVFCRNPELYENWEKKLAVLVRHAAKMAAVSKWLPQAVDAGGVMNVEMEP</sequence>
<comment type="caution">
    <text evidence="3">The sequence shown here is derived from an EMBL/GenBank/DDBJ whole genome shotgun (WGS) entry which is preliminary data.</text>
</comment>
<proteinExistence type="predicted"/>
<evidence type="ECO:0000313" key="3">
    <source>
        <dbReference type="EMBL" id="KAK3280745.1"/>
    </source>
</evidence>
<dbReference type="CDD" id="cd21037">
    <property type="entry name" value="MLKL_NTD"/>
    <property type="match status" value="1"/>
</dbReference>
<evidence type="ECO:0000259" key="2">
    <source>
        <dbReference type="Pfam" id="PF22215"/>
    </source>
</evidence>
<dbReference type="Pfam" id="PF22215">
    <property type="entry name" value="MLKL_N"/>
    <property type="match status" value="1"/>
</dbReference>
<dbReference type="PANTHER" id="PTHR35832">
    <property type="entry name" value="OS12G0248400 PROTEIN-RELATED"/>
    <property type="match status" value="1"/>
</dbReference>
<protein>
    <recommendedName>
        <fullName evidence="2">Mixed lineage kinase domain-containing protein</fullName>
    </recommendedName>
</protein>
<name>A0AAE0LDH3_9CHLO</name>
<feature type="domain" description="Mixed lineage kinase" evidence="2">
    <location>
        <begin position="22"/>
        <end position="131"/>
    </location>
</feature>
<evidence type="ECO:0000313" key="4">
    <source>
        <dbReference type="Proteomes" id="UP001190700"/>
    </source>
</evidence>
<dbReference type="InterPro" id="IPR054000">
    <property type="entry name" value="MLKL_N"/>
</dbReference>
<keyword evidence="4" id="KW-1185">Reference proteome</keyword>
<organism evidence="3 4">
    <name type="scientific">Cymbomonas tetramitiformis</name>
    <dbReference type="NCBI Taxonomy" id="36881"/>
    <lineage>
        <taxon>Eukaryota</taxon>
        <taxon>Viridiplantae</taxon>
        <taxon>Chlorophyta</taxon>
        <taxon>Pyramimonadophyceae</taxon>
        <taxon>Pyramimonadales</taxon>
        <taxon>Pyramimonadaceae</taxon>
        <taxon>Cymbomonas</taxon>
    </lineage>
</organism>
<accession>A0AAE0LDH3</accession>
<evidence type="ECO:0000256" key="1">
    <source>
        <dbReference type="SAM" id="MobiDB-lite"/>
    </source>
</evidence>
<dbReference type="AlphaFoldDB" id="A0AAE0LDH3"/>
<feature type="region of interest" description="Disordered" evidence="1">
    <location>
        <begin position="489"/>
        <end position="511"/>
    </location>
</feature>
<dbReference type="Proteomes" id="UP001190700">
    <property type="component" value="Unassembled WGS sequence"/>
</dbReference>
<dbReference type="Gene3D" id="1.20.930.20">
    <property type="entry name" value="Adaptor protein Cbl, N-terminal domain"/>
    <property type="match status" value="1"/>
</dbReference>
<dbReference type="InterPro" id="IPR036537">
    <property type="entry name" value="Adaptor_Cbl_N_dom_sf"/>
</dbReference>
<reference evidence="3 4" key="1">
    <citation type="journal article" date="2015" name="Genome Biol. Evol.">
        <title>Comparative Genomics of a Bacterivorous Green Alga Reveals Evolutionary Causalities and Consequences of Phago-Mixotrophic Mode of Nutrition.</title>
        <authorList>
            <person name="Burns J.A."/>
            <person name="Paasch A."/>
            <person name="Narechania A."/>
            <person name="Kim E."/>
        </authorList>
    </citation>
    <scope>NUCLEOTIDE SEQUENCE [LARGE SCALE GENOMIC DNA]</scope>
    <source>
        <strain evidence="3 4">PLY_AMNH</strain>
    </source>
</reference>
<dbReference type="EMBL" id="LGRX02004284">
    <property type="protein sequence ID" value="KAK3280745.1"/>
    <property type="molecule type" value="Genomic_DNA"/>
</dbReference>
<gene>
    <name evidence="3" type="ORF">CYMTET_11432</name>
</gene>
<dbReference type="InterPro" id="IPR059179">
    <property type="entry name" value="MLKL-like_MCAfunc"/>
</dbReference>